<dbReference type="KEGG" id="chya:V22_36620"/>
<keyword evidence="1" id="KW-0677">Repeat</keyword>
<accession>A0A517TDE8</accession>
<feature type="transmembrane region" description="Helical" evidence="4">
    <location>
        <begin position="170"/>
        <end position="186"/>
    </location>
</feature>
<keyword evidence="4" id="KW-1133">Transmembrane helix</keyword>
<dbReference type="Proteomes" id="UP000319976">
    <property type="component" value="Chromosome"/>
</dbReference>
<dbReference type="AlphaFoldDB" id="A0A517TDE8"/>
<feature type="repeat" description="TPR" evidence="3">
    <location>
        <begin position="524"/>
        <end position="557"/>
    </location>
</feature>
<keyword evidence="6" id="KW-1185">Reference proteome</keyword>
<feature type="transmembrane region" description="Helical" evidence="4">
    <location>
        <begin position="242"/>
        <end position="260"/>
    </location>
</feature>
<protein>
    <submittedName>
        <fullName evidence="5">Lipoprotein NlpI</fullName>
    </submittedName>
</protein>
<name>A0A517TDE8_9PLAN</name>
<dbReference type="PANTHER" id="PTHR44227:SF3">
    <property type="entry name" value="PROTEIN O-MANNOSYL-TRANSFERASE TMTC4"/>
    <property type="match status" value="1"/>
</dbReference>
<dbReference type="Pfam" id="PF00515">
    <property type="entry name" value="TPR_1"/>
    <property type="match status" value="1"/>
</dbReference>
<dbReference type="PROSITE" id="PS50293">
    <property type="entry name" value="TPR_REGION"/>
    <property type="match status" value="1"/>
</dbReference>
<feature type="transmembrane region" description="Helical" evidence="4">
    <location>
        <begin position="317"/>
        <end position="336"/>
    </location>
</feature>
<dbReference type="InterPro" id="IPR052346">
    <property type="entry name" value="O-mannosyl-transferase_TMTC"/>
</dbReference>
<keyword evidence="4" id="KW-0812">Transmembrane</keyword>
<evidence type="ECO:0000313" key="6">
    <source>
        <dbReference type="Proteomes" id="UP000319976"/>
    </source>
</evidence>
<evidence type="ECO:0000256" key="3">
    <source>
        <dbReference type="PROSITE-ProRule" id="PRU00339"/>
    </source>
</evidence>
<proteinExistence type="predicted"/>
<dbReference type="InterPro" id="IPR011990">
    <property type="entry name" value="TPR-like_helical_dom_sf"/>
</dbReference>
<evidence type="ECO:0000256" key="4">
    <source>
        <dbReference type="SAM" id="Phobius"/>
    </source>
</evidence>
<feature type="transmembrane region" description="Helical" evidence="4">
    <location>
        <begin position="342"/>
        <end position="360"/>
    </location>
</feature>
<reference evidence="5 6" key="1">
    <citation type="submission" date="2019-02" db="EMBL/GenBank/DDBJ databases">
        <title>Deep-cultivation of Planctomycetes and their phenomic and genomic characterization uncovers novel biology.</title>
        <authorList>
            <person name="Wiegand S."/>
            <person name="Jogler M."/>
            <person name="Boedeker C."/>
            <person name="Pinto D."/>
            <person name="Vollmers J."/>
            <person name="Rivas-Marin E."/>
            <person name="Kohn T."/>
            <person name="Peeters S.H."/>
            <person name="Heuer A."/>
            <person name="Rast P."/>
            <person name="Oberbeckmann S."/>
            <person name="Bunk B."/>
            <person name="Jeske O."/>
            <person name="Meyerdierks A."/>
            <person name="Storesund J.E."/>
            <person name="Kallscheuer N."/>
            <person name="Luecker S."/>
            <person name="Lage O.M."/>
            <person name="Pohl T."/>
            <person name="Merkel B.J."/>
            <person name="Hornburger P."/>
            <person name="Mueller R.-W."/>
            <person name="Bruemmer F."/>
            <person name="Labrenz M."/>
            <person name="Spormann A.M."/>
            <person name="Op den Camp H."/>
            <person name="Overmann J."/>
            <person name="Amann R."/>
            <person name="Jetten M.S.M."/>
            <person name="Mascher T."/>
            <person name="Medema M.H."/>
            <person name="Devos D.P."/>
            <person name="Kaster A.-K."/>
            <person name="Ovreas L."/>
            <person name="Rohde M."/>
            <person name="Galperin M.Y."/>
            <person name="Jogler C."/>
        </authorList>
    </citation>
    <scope>NUCLEOTIDE SEQUENCE [LARGE SCALE GENOMIC DNA]</scope>
    <source>
        <strain evidence="5 6">V22</strain>
    </source>
</reference>
<feature type="transmembrane region" description="Helical" evidence="4">
    <location>
        <begin position="372"/>
        <end position="393"/>
    </location>
</feature>
<feature type="transmembrane region" description="Helical" evidence="4">
    <location>
        <begin position="193"/>
        <end position="222"/>
    </location>
</feature>
<dbReference type="Gene3D" id="1.25.40.10">
    <property type="entry name" value="Tetratricopeptide repeat domain"/>
    <property type="match status" value="1"/>
</dbReference>
<feature type="transmembrane region" description="Helical" evidence="4">
    <location>
        <begin position="405"/>
        <end position="423"/>
    </location>
</feature>
<dbReference type="InterPro" id="IPR019734">
    <property type="entry name" value="TPR_rpt"/>
</dbReference>
<dbReference type="RefSeq" id="WP_145265448.1">
    <property type="nucleotide sequence ID" value="NZ_CP036316.1"/>
</dbReference>
<sequence>MPDNPDSGHETHSSWSWRLRFAGAVGLFVFTTTLFSEAIEYDFIYWDDQDVVADNPHVHGLSRAQVHWMWTEYHMGHYHPLTWMSYGLDFVIAQLVPGATYSEVVHLTNILLHASSTVFVFILCESLLKPYVIASRRIQLCLCACVLSLLWACHPLRVESVVWATERRDVLSVFFLIPCVLVYVSYTRTGNYFLYILALLLYTLSLLSKAWGITLGAVLLFIDVYPLGRLGSFSDWRTSSKLMLEKLPYFVIGLFFAYFASQAQRISGAAVDLERHTTVERLIQSCAGLVVYPYKTFFPIALSPIYSLPEEISLYEVGFLVPCVITVLVVGSLPFWCRRAPALATAICVYGILVSPVLGLMQSGPQLAADRYSYLCSIPLFIFLAAALFQFWSYQEKWSPLLCSWSRKITIALFLALICGAVYRTYAQMQVWRNDVTFAVNVAERTGDAVYLVFAGDVYLRRNDFQTAFVYIDRAVRYAPDSPISHFHMGKLLYAAGKYEAAVRSYLKGIELRQENKRDNEALAKMYTNLGLAYRKLNRMDDAVDSYSKALEYNPADENALLNRCITNTVLGRYELATADAKAYERLGLELPAPLRQAINELK</sequence>
<dbReference type="PANTHER" id="PTHR44227">
    <property type="match status" value="1"/>
</dbReference>
<dbReference type="SMART" id="SM00028">
    <property type="entry name" value="TPR"/>
    <property type="match status" value="3"/>
</dbReference>
<keyword evidence="2 3" id="KW-0802">TPR repeat</keyword>
<feature type="transmembrane region" description="Helical" evidence="4">
    <location>
        <begin position="21"/>
        <end position="39"/>
    </location>
</feature>
<dbReference type="SUPFAM" id="SSF48452">
    <property type="entry name" value="TPR-like"/>
    <property type="match status" value="1"/>
</dbReference>
<evidence type="ECO:0000256" key="1">
    <source>
        <dbReference type="ARBA" id="ARBA00022737"/>
    </source>
</evidence>
<keyword evidence="4" id="KW-0472">Membrane</keyword>
<dbReference type="EMBL" id="CP036316">
    <property type="protein sequence ID" value="QDT66395.1"/>
    <property type="molecule type" value="Genomic_DNA"/>
</dbReference>
<gene>
    <name evidence="5" type="ORF">V22_36620</name>
</gene>
<organism evidence="5 6">
    <name type="scientific">Calycomorphotria hydatis</name>
    <dbReference type="NCBI Taxonomy" id="2528027"/>
    <lineage>
        <taxon>Bacteria</taxon>
        <taxon>Pseudomonadati</taxon>
        <taxon>Planctomycetota</taxon>
        <taxon>Planctomycetia</taxon>
        <taxon>Planctomycetales</taxon>
        <taxon>Planctomycetaceae</taxon>
        <taxon>Calycomorphotria</taxon>
    </lineage>
</organism>
<dbReference type="PROSITE" id="PS50005">
    <property type="entry name" value="TPR"/>
    <property type="match status" value="3"/>
</dbReference>
<dbReference type="Pfam" id="PF13432">
    <property type="entry name" value="TPR_16"/>
    <property type="match status" value="1"/>
</dbReference>
<feature type="transmembrane region" description="Helical" evidence="4">
    <location>
        <begin position="140"/>
        <end position="158"/>
    </location>
</feature>
<dbReference type="OrthoDB" id="9797765at2"/>
<evidence type="ECO:0000313" key="5">
    <source>
        <dbReference type="EMBL" id="QDT66395.1"/>
    </source>
</evidence>
<keyword evidence="5" id="KW-0449">Lipoprotein</keyword>
<feature type="repeat" description="TPR" evidence="3">
    <location>
        <begin position="483"/>
        <end position="516"/>
    </location>
</feature>
<evidence type="ECO:0000256" key="2">
    <source>
        <dbReference type="ARBA" id="ARBA00022803"/>
    </source>
</evidence>
<feature type="repeat" description="TPR" evidence="3">
    <location>
        <begin position="449"/>
        <end position="482"/>
    </location>
</feature>